<dbReference type="Gene3D" id="2.60.120.260">
    <property type="entry name" value="Galactose-binding domain-like"/>
    <property type="match status" value="1"/>
</dbReference>
<name>A0ABV5H2W2_9FLAO</name>
<keyword evidence="5" id="KW-1185">Reference proteome</keyword>
<reference evidence="4 5" key="1">
    <citation type="submission" date="2024-09" db="EMBL/GenBank/DDBJ databases">
        <authorList>
            <person name="Sun Q."/>
            <person name="Mori K."/>
        </authorList>
    </citation>
    <scope>NUCLEOTIDE SEQUENCE [LARGE SCALE GENOMIC DNA]</scope>
    <source>
        <strain evidence="4 5">CECT 8300</strain>
    </source>
</reference>
<sequence>MRKTLLTLTLAVTSLMGFSQTYIHHSADDCILLNITPQANLDDPDVIPDATYTASVLNPDATNPVANPNTSTNVSSTLSGTANNNLIIDLPTTYAVGDPFTFNFRFYSASSGSNKNGSGRIIVRMYNSNLGTSATKRINLTNVDKTGGKWEEYSYTTTSLPDNTASESDIADGIDAAGGYDKIIIIPSNGAETIETLYFDDIELNIDNSVTPLSSDATLATDNQWYYNNAPDAFNTTAAGWAGAADPVESQATPSTIGNSKTTVLKFTRNDNDATTGIKFDQGPSFKYDEGDGRITVRIYPECNIDYGIPSVKIRARHDGTSGTQIQTDGVTNLTPNQWNEVSLDLTDVGNQSGSIATNGVYNEVYLIFNQGINIDTSGNLAVFYVDALQVPKEIALSTNDIDAQAAAISVYPNPVTNSFQLDYNKNIENVELYNVTGRLLKTFSARANYDISDLTMGIYLVNINTTSGSKTLKIVKK</sequence>
<evidence type="ECO:0000256" key="1">
    <source>
        <dbReference type="ARBA" id="ARBA00022729"/>
    </source>
</evidence>
<evidence type="ECO:0000259" key="3">
    <source>
        <dbReference type="Pfam" id="PF18962"/>
    </source>
</evidence>
<dbReference type="RefSeq" id="WP_290267808.1">
    <property type="nucleotide sequence ID" value="NZ_JAUFQP010000001.1"/>
</dbReference>
<proteinExistence type="predicted"/>
<dbReference type="Pfam" id="PF18962">
    <property type="entry name" value="Por_Secre_tail"/>
    <property type="match status" value="1"/>
</dbReference>
<keyword evidence="1 2" id="KW-0732">Signal</keyword>
<evidence type="ECO:0000313" key="4">
    <source>
        <dbReference type="EMBL" id="MFB9106236.1"/>
    </source>
</evidence>
<accession>A0ABV5H2W2</accession>
<feature type="domain" description="Secretion system C-terminal sorting" evidence="3">
    <location>
        <begin position="411"/>
        <end position="476"/>
    </location>
</feature>
<evidence type="ECO:0000256" key="2">
    <source>
        <dbReference type="SAM" id="SignalP"/>
    </source>
</evidence>
<gene>
    <name evidence="4" type="ORF">ACFFU1_15130</name>
</gene>
<protein>
    <submittedName>
        <fullName evidence="4">T9SS type A sorting domain-containing protein</fullName>
    </submittedName>
</protein>
<dbReference type="NCBIfam" id="TIGR04183">
    <property type="entry name" value="Por_Secre_tail"/>
    <property type="match status" value="1"/>
</dbReference>
<organism evidence="4 5">
    <name type="scientific">Algibacter miyuki</name>
    <dbReference type="NCBI Taxonomy" id="1306933"/>
    <lineage>
        <taxon>Bacteria</taxon>
        <taxon>Pseudomonadati</taxon>
        <taxon>Bacteroidota</taxon>
        <taxon>Flavobacteriia</taxon>
        <taxon>Flavobacteriales</taxon>
        <taxon>Flavobacteriaceae</taxon>
        <taxon>Algibacter</taxon>
    </lineage>
</organism>
<comment type="caution">
    <text evidence="4">The sequence shown here is derived from an EMBL/GenBank/DDBJ whole genome shotgun (WGS) entry which is preliminary data.</text>
</comment>
<evidence type="ECO:0000313" key="5">
    <source>
        <dbReference type="Proteomes" id="UP001589590"/>
    </source>
</evidence>
<feature type="chain" id="PRO_5045454823" evidence="2">
    <location>
        <begin position="20"/>
        <end position="478"/>
    </location>
</feature>
<dbReference type="EMBL" id="JBHMFA010000015">
    <property type="protein sequence ID" value="MFB9106236.1"/>
    <property type="molecule type" value="Genomic_DNA"/>
</dbReference>
<dbReference type="Proteomes" id="UP001589590">
    <property type="component" value="Unassembled WGS sequence"/>
</dbReference>
<feature type="signal peptide" evidence="2">
    <location>
        <begin position="1"/>
        <end position="19"/>
    </location>
</feature>
<dbReference type="InterPro" id="IPR026444">
    <property type="entry name" value="Secre_tail"/>
</dbReference>